<protein>
    <recommendedName>
        <fullName evidence="4">Late embryogenesis abundant protein LEA-2 subgroup domain-containing protein</fullName>
    </recommendedName>
</protein>
<dbReference type="AlphaFoldDB" id="A0A397WP90"/>
<comment type="caution">
    <text evidence="2">The sequence shown here is derived from an EMBL/GenBank/DDBJ whole genome shotgun (WGS) entry which is preliminary data.</text>
</comment>
<evidence type="ECO:0000313" key="3">
    <source>
        <dbReference type="Proteomes" id="UP000266622"/>
    </source>
</evidence>
<keyword evidence="1" id="KW-0472">Membrane</keyword>
<evidence type="ECO:0000313" key="2">
    <source>
        <dbReference type="EMBL" id="RIB35319.1"/>
    </source>
</evidence>
<evidence type="ECO:0000256" key="1">
    <source>
        <dbReference type="SAM" id="Phobius"/>
    </source>
</evidence>
<dbReference type="Proteomes" id="UP000266622">
    <property type="component" value="Unassembled WGS sequence"/>
</dbReference>
<proteinExistence type="predicted"/>
<keyword evidence="1" id="KW-0812">Transmembrane</keyword>
<sequence>MKAQVSSVFYLLLFVTVAFLSAYIIYNLNVKNANVLAKDVVVKTDQTRIPVFDIRDVSYSEFGSTASISFNMINLGDNLVLKGWIIEFLSGDMSKVICRSIILTGDPNEASRISSSFTVTNRNATLDVGGIMQSGDIVNVELTLLQTCLNETMQYARREPKVIFRLGIPPTYRTAILTCSVDPNTGYATCTE</sequence>
<gene>
    <name evidence="2" type="ORF">BXU00_02200</name>
</gene>
<organism evidence="2 3">
    <name type="scientific">Candidatus Nanoclepta minutus</name>
    <dbReference type="NCBI Taxonomy" id="1940235"/>
    <lineage>
        <taxon>Archaea</taxon>
        <taxon>Nanobdellota</taxon>
        <taxon>Candidatus Nanoclepta</taxon>
    </lineage>
</organism>
<accession>A0A397WP90</accession>
<reference evidence="2 3" key="1">
    <citation type="journal article" date="2018" name="Syst. Appl. Microbiol.">
        <title>A new symbiotic nanoarchaeote (Candidatus Nanoclepta minutus) and its host (Zestosphaera tikiterensis gen. nov., sp. nov.) from a New Zealand hot spring.</title>
        <authorList>
            <person name="St John E."/>
            <person name="Liu Y."/>
            <person name="Podar M."/>
            <person name="Stott M.B."/>
            <person name="Meneghin J."/>
            <person name="Chen Z."/>
            <person name="Lagutin K."/>
            <person name="Mitchell K."/>
            <person name="Reysenbach A.L."/>
        </authorList>
    </citation>
    <scope>NUCLEOTIDE SEQUENCE [LARGE SCALE GENOMIC DNA]</scope>
    <source>
        <strain evidence="2">NZ3</strain>
    </source>
</reference>
<evidence type="ECO:0008006" key="4">
    <source>
        <dbReference type="Google" id="ProtNLM"/>
    </source>
</evidence>
<feature type="transmembrane region" description="Helical" evidence="1">
    <location>
        <begin position="7"/>
        <end position="26"/>
    </location>
</feature>
<name>A0A397WP90_9ARCH</name>
<keyword evidence="1" id="KW-1133">Transmembrane helix</keyword>
<dbReference type="EMBL" id="MWMI01000003">
    <property type="protein sequence ID" value="RIB35319.1"/>
    <property type="molecule type" value="Genomic_DNA"/>
</dbReference>